<evidence type="ECO:0000313" key="2">
    <source>
        <dbReference type="Proteomes" id="UP000235406"/>
    </source>
</evidence>
<reference evidence="2" key="1">
    <citation type="submission" date="2016-07" db="EMBL/GenBank/DDBJ databases">
        <title>Nontailed viruses are major unrecognized killers of bacteria in the ocean.</title>
        <authorList>
            <person name="Kauffman K."/>
            <person name="Hussain F."/>
            <person name="Yang J."/>
            <person name="Arevalo P."/>
            <person name="Brown J."/>
            <person name="Cutler M."/>
            <person name="Kelly L."/>
            <person name="Polz M.F."/>
        </authorList>
    </citation>
    <scope>NUCLEOTIDE SEQUENCE [LARGE SCALE GENOMIC DNA]</scope>
    <source>
        <strain evidence="2">10N.261.46.F8</strain>
    </source>
</reference>
<comment type="caution">
    <text evidence="1">The sequence shown here is derived from an EMBL/GenBank/DDBJ whole genome shotgun (WGS) entry which is preliminary data.</text>
</comment>
<dbReference type="AlphaFoldDB" id="A0A2N7KLJ9"/>
<sequence length="96" mass="10837">SKRRRAFYLTNLSSFASTLDSIQCSINKTDIVLKIKNSTPHLISLKTSSNSEYNQKVNGGTTTLILNIKQFPAILEIHPNSEKWIISQICEIKKQS</sequence>
<protein>
    <submittedName>
        <fullName evidence="1">Uncharacterized protein</fullName>
    </submittedName>
</protein>
<name>A0A2N7KLJ9_9VIBR</name>
<organism evidence="1 2">
    <name type="scientific">Vibrio lentus</name>
    <dbReference type="NCBI Taxonomy" id="136468"/>
    <lineage>
        <taxon>Bacteria</taxon>
        <taxon>Pseudomonadati</taxon>
        <taxon>Pseudomonadota</taxon>
        <taxon>Gammaproteobacteria</taxon>
        <taxon>Vibrionales</taxon>
        <taxon>Vibrionaceae</taxon>
        <taxon>Vibrio</taxon>
    </lineage>
</organism>
<evidence type="ECO:0000313" key="1">
    <source>
        <dbReference type="EMBL" id="PMM77263.1"/>
    </source>
</evidence>
<feature type="non-terminal residue" evidence="1">
    <location>
        <position position="1"/>
    </location>
</feature>
<dbReference type="EMBL" id="MCZK01000014">
    <property type="protein sequence ID" value="PMM77263.1"/>
    <property type="molecule type" value="Genomic_DNA"/>
</dbReference>
<accession>A0A2N7KLJ9</accession>
<proteinExistence type="predicted"/>
<gene>
    <name evidence="1" type="ORF">BCT49_00385</name>
</gene>
<dbReference type="Proteomes" id="UP000235406">
    <property type="component" value="Unassembled WGS sequence"/>
</dbReference>